<name>A0ACC2L2K6_PERAE</name>
<dbReference type="Proteomes" id="UP001234297">
    <property type="component" value="Chromosome 6"/>
</dbReference>
<keyword evidence="2" id="KW-1185">Reference proteome</keyword>
<protein>
    <submittedName>
        <fullName evidence="1">Uncharacterized protein</fullName>
    </submittedName>
</protein>
<comment type="caution">
    <text evidence="1">The sequence shown here is derived from an EMBL/GenBank/DDBJ whole genome shotgun (WGS) entry which is preliminary data.</text>
</comment>
<accession>A0ACC2L2K6</accession>
<reference evidence="1 2" key="1">
    <citation type="journal article" date="2022" name="Hortic Res">
        <title>A haplotype resolved chromosomal level avocado genome allows analysis of novel avocado genes.</title>
        <authorList>
            <person name="Nath O."/>
            <person name="Fletcher S.J."/>
            <person name="Hayward A."/>
            <person name="Shaw L.M."/>
            <person name="Masouleh A.K."/>
            <person name="Furtado A."/>
            <person name="Henry R.J."/>
            <person name="Mitter N."/>
        </authorList>
    </citation>
    <scope>NUCLEOTIDE SEQUENCE [LARGE SCALE GENOMIC DNA]</scope>
    <source>
        <strain evidence="2">cv. Hass</strain>
    </source>
</reference>
<dbReference type="EMBL" id="CM056814">
    <property type="protein sequence ID" value="KAJ8627592.1"/>
    <property type="molecule type" value="Genomic_DNA"/>
</dbReference>
<evidence type="ECO:0000313" key="1">
    <source>
        <dbReference type="EMBL" id="KAJ8627592.1"/>
    </source>
</evidence>
<sequence>MRKLNKVLAVVTKNVMKIAGTPFFGELENKTKRQQLPKALLFQIISSHSLFEFVECIVVSGSQLCLYLLVIEVRPPAFNICSCVKPVLNCCSRTGEELLLNICLNGQITKKLTVLNAGEDWNTTDGYTELKGLLGIKHTGSESELDISMLTTRETGRVKEFGRDGYETENKNYNEPARVVSHALLGNGNSQRAGHGHISAEMSGNSSLKMKFLCSFGGKILPRPSDGKLRYVGGDTRIIQLRKNISWQELRQKTSSIYNEAHMIKYQLPREELDSLVSVSCDEDLHNMMEEYSVLEGGEESNKLRLFLFSTSELEDSHYDLGRIEGDSEVQYVVAVNGMDMAAHGSLGGHGIASKSATDMGRLFDLNVRGESGVGRVRTHSDETRAAPSVGIVVPSSMQKQEKNLNDPGLVSQESIAEPTEPPHEKAPATKDILMQIKKHKKLADATAQGDLEFAGFSRDVHLLQCSENILKPYMNNLGETSTDADRSKSKDPPKEPLVGEAKTVGMEHPSSVPGTPLTLQDSPASNLPENQGEMGVNINNVMGHVPPFAWAESSAGAVYREESSFHDSSPKKGDIIIDINDRFPPDLLLDMFNNARSRDGATGTSPLCKDEAGMSSNMQNNEPRRWSFVQNFAQDESARKGYSLMDQDCIVLSSPLTRIEERAPETNDVSPLNGKGFVMVDVESQIAIHKGIPQMLSFGADVTGLCKDYIHSQTIPTNLHEKRDEVVHAEDTPTKLGEYPSPVSEEGDLEVGHINGPVVPSTGAFDICDLQIIMNDDLEELRELGSGSFGTVYYGKWRGTDVAIKRIKKSCFTGRSSQQEKLTVEFWREAEILSNLHHPNVVAFYGVVQDGPGGTLATVTEFMVNGSLRQVLLHKDKFIDRRKRLIIAMDAAFGMEYLHSKNIVHFDLKCDNLLVNMRDPSRPICKVGDFGLSKIKRNTLVSGGVRGTLPWMAPELLNGHSSKVSEKVDVFSFGIVMWEILTGEEPYANMHYGAIIGGIVNNTLRPPVPGWCDPGWRKLMEQCWAPDPVARPSFTEIASRLRQMFSASQTRAPAR</sequence>
<organism evidence="1 2">
    <name type="scientific">Persea americana</name>
    <name type="common">Avocado</name>
    <dbReference type="NCBI Taxonomy" id="3435"/>
    <lineage>
        <taxon>Eukaryota</taxon>
        <taxon>Viridiplantae</taxon>
        <taxon>Streptophyta</taxon>
        <taxon>Embryophyta</taxon>
        <taxon>Tracheophyta</taxon>
        <taxon>Spermatophyta</taxon>
        <taxon>Magnoliopsida</taxon>
        <taxon>Magnoliidae</taxon>
        <taxon>Laurales</taxon>
        <taxon>Lauraceae</taxon>
        <taxon>Persea</taxon>
    </lineage>
</organism>
<proteinExistence type="predicted"/>
<gene>
    <name evidence="1" type="ORF">MRB53_020899</name>
</gene>
<evidence type="ECO:0000313" key="2">
    <source>
        <dbReference type="Proteomes" id="UP001234297"/>
    </source>
</evidence>